<organism evidence="2 3">
    <name type="scientific">Aldrovandia affinis</name>
    <dbReference type="NCBI Taxonomy" id="143900"/>
    <lineage>
        <taxon>Eukaryota</taxon>
        <taxon>Metazoa</taxon>
        <taxon>Chordata</taxon>
        <taxon>Craniata</taxon>
        <taxon>Vertebrata</taxon>
        <taxon>Euteleostomi</taxon>
        <taxon>Actinopterygii</taxon>
        <taxon>Neopterygii</taxon>
        <taxon>Teleostei</taxon>
        <taxon>Notacanthiformes</taxon>
        <taxon>Halosauridae</taxon>
        <taxon>Aldrovandia</taxon>
    </lineage>
</organism>
<comment type="caution">
    <text evidence="2">The sequence shown here is derived from an EMBL/GenBank/DDBJ whole genome shotgun (WGS) entry which is preliminary data.</text>
</comment>
<dbReference type="EMBL" id="JAINUG010000102">
    <property type="protein sequence ID" value="KAJ8396899.1"/>
    <property type="molecule type" value="Genomic_DNA"/>
</dbReference>
<evidence type="ECO:0000313" key="2">
    <source>
        <dbReference type="EMBL" id="KAJ8396899.1"/>
    </source>
</evidence>
<dbReference type="Proteomes" id="UP001221898">
    <property type="component" value="Unassembled WGS sequence"/>
</dbReference>
<keyword evidence="3" id="KW-1185">Reference proteome</keyword>
<feature type="region of interest" description="Disordered" evidence="1">
    <location>
        <begin position="1"/>
        <end position="25"/>
    </location>
</feature>
<proteinExistence type="predicted"/>
<name>A0AAD7WI47_9TELE</name>
<sequence length="99" mass="10841">MTLRARSVLPGLPSPLPRKARSVPGNCLSPAARTTHVILSVRSVTPDQGPGFPPPVSGAHLHHDFCAILRFATVPHSSRSPWRPTVETLHLQQCPRREE</sequence>
<evidence type="ECO:0000256" key="1">
    <source>
        <dbReference type="SAM" id="MobiDB-lite"/>
    </source>
</evidence>
<reference evidence="2" key="1">
    <citation type="journal article" date="2023" name="Science">
        <title>Genome structures resolve the early diversification of teleost fishes.</title>
        <authorList>
            <person name="Parey E."/>
            <person name="Louis A."/>
            <person name="Montfort J."/>
            <person name="Bouchez O."/>
            <person name="Roques C."/>
            <person name="Iampietro C."/>
            <person name="Lluch J."/>
            <person name="Castinel A."/>
            <person name="Donnadieu C."/>
            <person name="Desvignes T."/>
            <person name="Floi Bucao C."/>
            <person name="Jouanno E."/>
            <person name="Wen M."/>
            <person name="Mejri S."/>
            <person name="Dirks R."/>
            <person name="Jansen H."/>
            <person name="Henkel C."/>
            <person name="Chen W.J."/>
            <person name="Zahm M."/>
            <person name="Cabau C."/>
            <person name="Klopp C."/>
            <person name="Thompson A.W."/>
            <person name="Robinson-Rechavi M."/>
            <person name="Braasch I."/>
            <person name="Lecointre G."/>
            <person name="Bobe J."/>
            <person name="Postlethwait J.H."/>
            <person name="Berthelot C."/>
            <person name="Roest Crollius H."/>
            <person name="Guiguen Y."/>
        </authorList>
    </citation>
    <scope>NUCLEOTIDE SEQUENCE</scope>
    <source>
        <strain evidence="2">NC1722</strain>
    </source>
</reference>
<gene>
    <name evidence="2" type="ORF">AAFF_G00012220</name>
</gene>
<evidence type="ECO:0000313" key="3">
    <source>
        <dbReference type="Proteomes" id="UP001221898"/>
    </source>
</evidence>
<dbReference type="AlphaFoldDB" id="A0AAD7WI47"/>
<protein>
    <submittedName>
        <fullName evidence="2">Uncharacterized protein</fullName>
    </submittedName>
</protein>
<accession>A0AAD7WI47</accession>